<dbReference type="CDD" id="cd02205">
    <property type="entry name" value="CBS_pair_SF"/>
    <property type="match status" value="1"/>
</dbReference>
<comment type="caution">
    <text evidence="12">The sequence shown here is derived from an EMBL/GenBank/DDBJ whole genome shotgun (WGS) entry which is preliminary data.</text>
</comment>
<feature type="transmembrane region" description="Helical" evidence="10">
    <location>
        <begin position="258"/>
        <end position="280"/>
    </location>
</feature>
<dbReference type="Proteomes" id="UP001597079">
    <property type="component" value="Unassembled WGS sequence"/>
</dbReference>
<keyword evidence="6 10" id="KW-0472">Membrane</keyword>
<feature type="transmembrane region" description="Helical" evidence="10">
    <location>
        <begin position="292"/>
        <end position="317"/>
    </location>
</feature>
<dbReference type="InterPro" id="IPR000644">
    <property type="entry name" value="CBS_dom"/>
</dbReference>
<dbReference type="InterPro" id="IPR001807">
    <property type="entry name" value="ClC"/>
</dbReference>
<feature type="transmembrane region" description="Helical" evidence="10">
    <location>
        <begin position="88"/>
        <end position="105"/>
    </location>
</feature>
<feature type="transmembrane region" description="Helical" evidence="10">
    <location>
        <begin position="420"/>
        <end position="440"/>
    </location>
</feature>
<feature type="transmembrane region" description="Helical" evidence="10">
    <location>
        <begin position="329"/>
        <end position="350"/>
    </location>
</feature>
<evidence type="ECO:0000256" key="4">
    <source>
        <dbReference type="ARBA" id="ARBA00022989"/>
    </source>
</evidence>
<keyword evidence="5" id="KW-0406">Ion transport</keyword>
<keyword evidence="3 10" id="KW-0812">Transmembrane</keyword>
<dbReference type="PANTHER" id="PTHR43427:SF6">
    <property type="entry name" value="CHLORIDE CHANNEL PROTEIN CLC-E"/>
    <property type="match status" value="1"/>
</dbReference>
<protein>
    <submittedName>
        <fullName evidence="12">Chloride channel protein</fullName>
    </submittedName>
</protein>
<accession>A0ABW4JLQ3</accession>
<dbReference type="RefSeq" id="WP_377945273.1">
    <property type="nucleotide sequence ID" value="NZ_JBHUCX010000092.1"/>
</dbReference>
<feature type="transmembrane region" description="Helical" evidence="10">
    <location>
        <begin position="220"/>
        <end position="238"/>
    </location>
</feature>
<keyword evidence="4 10" id="KW-1133">Transmembrane helix</keyword>
<evidence type="ECO:0000256" key="9">
    <source>
        <dbReference type="ARBA" id="ARBA00023303"/>
    </source>
</evidence>
<proteinExistence type="predicted"/>
<dbReference type="SUPFAM" id="SSF54631">
    <property type="entry name" value="CBS-domain pair"/>
    <property type="match status" value="1"/>
</dbReference>
<sequence>MNRLWFSTTTHHTNKTSKFSFRKWYKSHPGFHARLTNVLPEPLVLLLYAVLIGVVAGYGAVGFRKLISLVTDFFFGFGAHALSSLGRYHVILFPIIGLLIVSAFVKRFAPEAKGHGVPEVMAAIAENHSIIRPRVVFVKAIASAITIGSGNSAGREGPIVQIGSAFGSILGQYLNLPERTLRLFVACGAGAGIAATFNAPIGGVMFATEVILGSFALQNFTAIVISCVVSAAIGRIYLGNHPAFPMPVYHTGDFKVYWLFIIAGIFAGLFSYVYIKVLYGTEDWFDRRKWPFWLKALFGAAIIGIIGVWFPQIFGVGYDTVDMALKNHLGLALLITLLILKLFATSITIAAGGSGGVFSPGLYMGSMLGGAIGLVFADLFPHMGISPGSVATITMAGVFAGSAQAPVTSIMMLFEMTGDYGIILPIMITSVISATVTGTLTKDNIYTLKLVRRGLNILRKRDPNRMKAITVGEALAMERLTIPSNVTIEEAWQRFAEKTAWFAVVRNPQGVVVGSIARAQVLEALNSQHTNQLVESLLPETIYQIDESACLAEALTIMKQRNVTYLVVTRADAPLGVIGSSDIIYAYKDID</sequence>
<dbReference type="EMBL" id="JBHUCX010000092">
    <property type="protein sequence ID" value="MFD1677372.1"/>
    <property type="molecule type" value="Genomic_DNA"/>
</dbReference>
<dbReference type="Pfam" id="PF00571">
    <property type="entry name" value="CBS"/>
    <property type="match status" value="1"/>
</dbReference>
<evidence type="ECO:0000256" key="2">
    <source>
        <dbReference type="ARBA" id="ARBA00022448"/>
    </source>
</evidence>
<dbReference type="SUPFAM" id="SSF81340">
    <property type="entry name" value="Clc chloride channel"/>
    <property type="match status" value="1"/>
</dbReference>
<comment type="subcellular location">
    <subcellularLocation>
        <location evidence="1">Membrane</location>
        <topology evidence="1">Multi-pass membrane protein</topology>
    </subcellularLocation>
</comment>
<reference evidence="13" key="1">
    <citation type="journal article" date="2019" name="Int. J. Syst. Evol. Microbiol.">
        <title>The Global Catalogue of Microorganisms (GCM) 10K type strain sequencing project: providing services to taxonomists for standard genome sequencing and annotation.</title>
        <authorList>
            <consortium name="The Broad Institute Genomics Platform"/>
            <consortium name="The Broad Institute Genome Sequencing Center for Infectious Disease"/>
            <person name="Wu L."/>
            <person name="Ma J."/>
        </authorList>
    </citation>
    <scope>NUCLEOTIDE SEQUENCE [LARGE SCALE GENOMIC DNA]</scope>
    <source>
        <strain evidence="13">CGMCC 1.12286</strain>
    </source>
</reference>
<keyword evidence="2" id="KW-0813">Transport</keyword>
<dbReference type="PANTHER" id="PTHR43427">
    <property type="entry name" value="CHLORIDE CHANNEL PROTEIN CLC-E"/>
    <property type="match status" value="1"/>
</dbReference>
<keyword evidence="13" id="KW-1185">Reference proteome</keyword>
<evidence type="ECO:0000256" key="7">
    <source>
        <dbReference type="ARBA" id="ARBA00023173"/>
    </source>
</evidence>
<evidence type="ECO:0000256" key="5">
    <source>
        <dbReference type="ARBA" id="ARBA00023065"/>
    </source>
</evidence>
<evidence type="ECO:0000256" key="10">
    <source>
        <dbReference type="SAM" id="Phobius"/>
    </source>
</evidence>
<evidence type="ECO:0000313" key="12">
    <source>
        <dbReference type="EMBL" id="MFD1677372.1"/>
    </source>
</evidence>
<keyword evidence="8" id="KW-0868">Chloride</keyword>
<dbReference type="InterPro" id="IPR050368">
    <property type="entry name" value="ClC-type_chloride_channel"/>
</dbReference>
<dbReference type="CDD" id="cd00400">
    <property type="entry name" value="Voltage_gated_ClC"/>
    <property type="match status" value="1"/>
</dbReference>
<evidence type="ECO:0000256" key="3">
    <source>
        <dbReference type="ARBA" id="ARBA00022692"/>
    </source>
</evidence>
<feature type="transmembrane region" description="Helical" evidence="10">
    <location>
        <begin position="362"/>
        <end position="380"/>
    </location>
</feature>
<organism evidence="12 13">
    <name type="scientific">Alicyclobacillus fodiniaquatilis</name>
    <dbReference type="NCBI Taxonomy" id="1661150"/>
    <lineage>
        <taxon>Bacteria</taxon>
        <taxon>Bacillati</taxon>
        <taxon>Bacillota</taxon>
        <taxon>Bacilli</taxon>
        <taxon>Bacillales</taxon>
        <taxon>Alicyclobacillaceae</taxon>
        <taxon>Alicyclobacillus</taxon>
    </lineage>
</organism>
<dbReference type="InterPro" id="IPR014743">
    <property type="entry name" value="Cl-channel_core"/>
</dbReference>
<evidence type="ECO:0000313" key="13">
    <source>
        <dbReference type="Proteomes" id="UP001597079"/>
    </source>
</evidence>
<evidence type="ECO:0000256" key="1">
    <source>
        <dbReference type="ARBA" id="ARBA00004141"/>
    </source>
</evidence>
<keyword evidence="9" id="KW-0407">Ion channel</keyword>
<dbReference type="PRINTS" id="PR00762">
    <property type="entry name" value="CLCHANNEL"/>
</dbReference>
<feature type="domain" description="CBS" evidence="11">
    <location>
        <begin position="551"/>
        <end position="587"/>
    </location>
</feature>
<dbReference type="InterPro" id="IPR046342">
    <property type="entry name" value="CBS_dom_sf"/>
</dbReference>
<feature type="transmembrane region" description="Helical" evidence="10">
    <location>
        <begin position="43"/>
        <end position="61"/>
    </location>
</feature>
<dbReference type="Pfam" id="PF00654">
    <property type="entry name" value="Voltage_CLC"/>
    <property type="match status" value="1"/>
</dbReference>
<evidence type="ECO:0000256" key="8">
    <source>
        <dbReference type="ARBA" id="ARBA00023214"/>
    </source>
</evidence>
<keyword evidence="7" id="KW-0869">Chloride channel</keyword>
<evidence type="ECO:0000259" key="11">
    <source>
        <dbReference type="Pfam" id="PF00571"/>
    </source>
</evidence>
<name>A0ABW4JLQ3_9BACL</name>
<gene>
    <name evidence="12" type="ORF">ACFSB2_22105</name>
</gene>
<evidence type="ECO:0000256" key="6">
    <source>
        <dbReference type="ARBA" id="ARBA00023136"/>
    </source>
</evidence>
<dbReference type="Gene3D" id="1.10.3080.10">
    <property type="entry name" value="Clc chloride channel"/>
    <property type="match status" value="1"/>
</dbReference>
<dbReference type="Gene3D" id="3.10.580.10">
    <property type="entry name" value="CBS-domain"/>
    <property type="match status" value="1"/>
</dbReference>
<feature type="transmembrane region" description="Helical" evidence="10">
    <location>
        <begin position="392"/>
        <end position="414"/>
    </location>
</feature>